<comment type="caution">
    <text evidence="1">The sequence shown here is derived from an EMBL/GenBank/DDBJ whole genome shotgun (WGS) entry which is preliminary data.</text>
</comment>
<evidence type="ECO:0000313" key="2">
    <source>
        <dbReference type="Proteomes" id="UP001632038"/>
    </source>
</evidence>
<organism evidence="1 2">
    <name type="scientific">Castilleja foliolosa</name>
    <dbReference type="NCBI Taxonomy" id="1961234"/>
    <lineage>
        <taxon>Eukaryota</taxon>
        <taxon>Viridiplantae</taxon>
        <taxon>Streptophyta</taxon>
        <taxon>Embryophyta</taxon>
        <taxon>Tracheophyta</taxon>
        <taxon>Spermatophyta</taxon>
        <taxon>Magnoliopsida</taxon>
        <taxon>eudicotyledons</taxon>
        <taxon>Gunneridae</taxon>
        <taxon>Pentapetalae</taxon>
        <taxon>asterids</taxon>
        <taxon>lamiids</taxon>
        <taxon>Lamiales</taxon>
        <taxon>Orobanchaceae</taxon>
        <taxon>Pedicularideae</taxon>
        <taxon>Castillejinae</taxon>
        <taxon>Castilleja</taxon>
    </lineage>
</organism>
<accession>A0ABD3BIH0</accession>
<dbReference type="EMBL" id="JAVIJP010000087">
    <property type="protein sequence ID" value="KAL3617039.1"/>
    <property type="molecule type" value="Genomic_DNA"/>
</dbReference>
<keyword evidence="2" id="KW-1185">Reference proteome</keyword>
<protein>
    <submittedName>
        <fullName evidence="1">Uncharacterized protein</fullName>
    </submittedName>
</protein>
<name>A0ABD3BIH0_9LAMI</name>
<reference evidence="2" key="1">
    <citation type="journal article" date="2024" name="IScience">
        <title>Strigolactones Initiate the Formation of Haustorium-like Structures in Castilleja.</title>
        <authorList>
            <person name="Buerger M."/>
            <person name="Peterson D."/>
            <person name="Chory J."/>
        </authorList>
    </citation>
    <scope>NUCLEOTIDE SEQUENCE [LARGE SCALE GENOMIC DNA]</scope>
</reference>
<sequence>MGSEPPPEWASKMEVLFESLKADEGRLFQAGKIFFHDCEGRQKHFDSGRLVVLSLCCYS</sequence>
<proteinExistence type="predicted"/>
<dbReference type="Proteomes" id="UP001632038">
    <property type="component" value="Unassembled WGS sequence"/>
</dbReference>
<gene>
    <name evidence="1" type="ORF">CASFOL_039433</name>
</gene>
<evidence type="ECO:0000313" key="1">
    <source>
        <dbReference type="EMBL" id="KAL3617039.1"/>
    </source>
</evidence>
<dbReference type="AlphaFoldDB" id="A0ABD3BIH0"/>